<dbReference type="CDD" id="cd01420">
    <property type="entry name" value="MoaC_PE"/>
    <property type="match status" value="1"/>
</dbReference>
<name>A0A438MWU7_EXOME</name>
<feature type="compositionally biased region" description="Basic and acidic residues" evidence="6">
    <location>
        <begin position="291"/>
        <end position="301"/>
    </location>
</feature>
<feature type="region of interest" description="Disordered" evidence="6">
    <location>
        <begin position="48"/>
        <end position="69"/>
    </location>
</feature>
<evidence type="ECO:0000313" key="8">
    <source>
        <dbReference type="EMBL" id="RVX68237.1"/>
    </source>
</evidence>
<dbReference type="PANTHER" id="PTHR22960">
    <property type="entry name" value="MOLYBDOPTERIN COFACTOR SYNTHESIS PROTEIN A"/>
    <property type="match status" value="1"/>
</dbReference>
<evidence type="ECO:0000256" key="1">
    <source>
        <dbReference type="ARBA" id="ARBA00001637"/>
    </source>
</evidence>
<comment type="catalytic activity">
    <reaction evidence="1">
        <text>(8S)-3',8-cyclo-7,8-dihydroguanosine 5'-triphosphate = cyclic pyranopterin phosphate + diphosphate</text>
        <dbReference type="Rhea" id="RHEA:49580"/>
        <dbReference type="ChEBI" id="CHEBI:33019"/>
        <dbReference type="ChEBI" id="CHEBI:59648"/>
        <dbReference type="ChEBI" id="CHEBI:131766"/>
        <dbReference type="EC" id="4.6.1.17"/>
    </reaction>
</comment>
<protein>
    <recommendedName>
        <fullName evidence="3">cyclic pyranopterin monophosphate synthase</fullName>
        <ecNumber evidence="3">4.6.1.17</ecNumber>
    </recommendedName>
</protein>
<feature type="domain" description="Molybdopterin cofactor biosynthesis C (MoaC)" evidence="7">
    <location>
        <begin position="79"/>
        <end position="233"/>
    </location>
</feature>
<reference evidence="8 9" key="1">
    <citation type="submission" date="2017-03" db="EMBL/GenBank/DDBJ databases">
        <title>Genomes of endolithic fungi from Antarctica.</title>
        <authorList>
            <person name="Coleine C."/>
            <person name="Masonjones S."/>
            <person name="Stajich J.E."/>
        </authorList>
    </citation>
    <scope>NUCLEOTIDE SEQUENCE [LARGE SCALE GENOMIC DNA]</scope>
    <source>
        <strain evidence="8 9">CCFEE 6314</strain>
    </source>
</reference>
<feature type="compositionally biased region" description="Basic and acidic residues" evidence="6">
    <location>
        <begin position="263"/>
        <end position="279"/>
    </location>
</feature>
<keyword evidence="5" id="KW-0456">Lyase</keyword>
<dbReference type="NCBIfam" id="NF006870">
    <property type="entry name" value="PRK09364.1"/>
    <property type="match status" value="1"/>
</dbReference>
<dbReference type="SUPFAM" id="SSF55040">
    <property type="entry name" value="Molybdenum cofactor biosynthesis protein C, MoaC"/>
    <property type="match status" value="1"/>
</dbReference>
<dbReference type="OrthoDB" id="429626at2759"/>
<gene>
    <name evidence="8" type="ORF">B0A52_08746</name>
</gene>
<evidence type="ECO:0000256" key="6">
    <source>
        <dbReference type="SAM" id="MobiDB-lite"/>
    </source>
</evidence>
<dbReference type="EC" id="4.6.1.17" evidence="3"/>
<comment type="caution">
    <text evidence="8">The sequence shown here is derived from an EMBL/GenBank/DDBJ whole genome shotgun (WGS) entry which is preliminary data.</text>
</comment>
<evidence type="ECO:0000256" key="2">
    <source>
        <dbReference type="ARBA" id="ARBA00005046"/>
    </source>
</evidence>
<dbReference type="InterPro" id="IPR047594">
    <property type="entry name" value="MoaC_bact/euk"/>
</dbReference>
<dbReference type="AlphaFoldDB" id="A0A438MWU7"/>
<dbReference type="InterPro" id="IPR050105">
    <property type="entry name" value="MoCo_biosynth_MoaA/MoaC"/>
</dbReference>
<comment type="pathway">
    <text evidence="2">Cofactor biosynthesis; molybdopterin biosynthesis.</text>
</comment>
<proteinExistence type="predicted"/>
<evidence type="ECO:0000313" key="9">
    <source>
        <dbReference type="Proteomes" id="UP000288859"/>
    </source>
</evidence>
<evidence type="ECO:0000256" key="5">
    <source>
        <dbReference type="ARBA" id="ARBA00023239"/>
    </source>
</evidence>
<keyword evidence="4" id="KW-0501">Molybdenum cofactor biosynthesis</keyword>
<sequence length="439" mass="48023">MATLSMTGSASRRDFSHSSSSAATFRPVHNQPNFRLIANTKPKIRYSTRPLRSERGPVSKPSPAVPRLNHLDNQSQAHMVSIADKVSTRRSATAFCFLGFSHPDTFEALDQARLQKGDAIAVARIAGIQAAKKTADLIPLAHPALSITGVTIDLLPFSGKNPPDKAHHSLPPGTYTYGGVIITATVDCEGKTGVEMEAMTAASVTGLTMYDMLKGVDKAMELTSVRVVAKTGGKSGNWTYSWEQRQNRPVPQPGVKTYRPKLKRDGHGPTERNNRSKIPEEDDEINPSTSHHNDSSRETFHPKNASTDSSTNDNDSTDMLETAQNQHSSDPSSPSSSSSSSPPPPPPTSSARTFYEQQMLQYTQQKQDEFDKGLLIADLSGNKIGSTGTTTTDQAETPFYRLVKRGNVTGEDLYRARLERYMRHGASRRGHVRAHHSRS</sequence>
<feature type="compositionally biased region" description="Low complexity" evidence="6">
    <location>
        <begin position="17"/>
        <end position="26"/>
    </location>
</feature>
<feature type="region of interest" description="Disordered" evidence="6">
    <location>
        <begin position="234"/>
        <end position="351"/>
    </location>
</feature>
<evidence type="ECO:0000259" key="7">
    <source>
        <dbReference type="Pfam" id="PF01967"/>
    </source>
</evidence>
<organism evidence="8 9">
    <name type="scientific">Exophiala mesophila</name>
    <name type="common">Black yeast-like fungus</name>
    <dbReference type="NCBI Taxonomy" id="212818"/>
    <lineage>
        <taxon>Eukaryota</taxon>
        <taxon>Fungi</taxon>
        <taxon>Dikarya</taxon>
        <taxon>Ascomycota</taxon>
        <taxon>Pezizomycotina</taxon>
        <taxon>Eurotiomycetes</taxon>
        <taxon>Chaetothyriomycetidae</taxon>
        <taxon>Chaetothyriales</taxon>
        <taxon>Herpotrichiellaceae</taxon>
        <taxon>Exophiala</taxon>
    </lineage>
</organism>
<feature type="compositionally biased region" description="Polar residues" evidence="6">
    <location>
        <begin position="236"/>
        <end position="249"/>
    </location>
</feature>
<dbReference type="VEuPathDB" id="FungiDB:PV10_00860"/>
<dbReference type="Pfam" id="PF01967">
    <property type="entry name" value="MoaC"/>
    <property type="match status" value="1"/>
</dbReference>
<dbReference type="Gene3D" id="3.30.70.640">
    <property type="entry name" value="Molybdopterin cofactor biosynthesis C (MoaC) domain"/>
    <property type="match status" value="1"/>
</dbReference>
<dbReference type="Proteomes" id="UP000288859">
    <property type="component" value="Unassembled WGS sequence"/>
</dbReference>
<evidence type="ECO:0000256" key="3">
    <source>
        <dbReference type="ARBA" id="ARBA00012575"/>
    </source>
</evidence>
<dbReference type="GO" id="GO:0006777">
    <property type="term" value="P:Mo-molybdopterin cofactor biosynthetic process"/>
    <property type="evidence" value="ECO:0007669"/>
    <property type="project" value="UniProtKB-KW"/>
</dbReference>
<evidence type="ECO:0000256" key="4">
    <source>
        <dbReference type="ARBA" id="ARBA00023150"/>
    </source>
</evidence>
<dbReference type="InterPro" id="IPR036522">
    <property type="entry name" value="MoaC_sf"/>
</dbReference>
<feature type="compositionally biased region" description="Low complexity" evidence="6">
    <location>
        <begin position="328"/>
        <end position="340"/>
    </location>
</feature>
<dbReference type="UniPathway" id="UPA00344"/>
<dbReference type="EMBL" id="NAJM01000040">
    <property type="protein sequence ID" value="RVX68237.1"/>
    <property type="molecule type" value="Genomic_DNA"/>
</dbReference>
<feature type="region of interest" description="Disordered" evidence="6">
    <location>
        <begin position="1"/>
        <end position="26"/>
    </location>
</feature>
<accession>A0A438MWU7</accession>
<dbReference type="InterPro" id="IPR002820">
    <property type="entry name" value="Mopterin_CF_biosynth-C_dom"/>
</dbReference>
<dbReference type="GO" id="GO:0061799">
    <property type="term" value="F:cyclic pyranopterin monophosphate synthase activity"/>
    <property type="evidence" value="ECO:0007669"/>
    <property type="project" value="UniProtKB-EC"/>
</dbReference>